<keyword evidence="4" id="KW-1003">Cell membrane</keyword>
<dbReference type="Gene3D" id="2.30.330.10">
    <property type="entry name" value="SpoA-like"/>
    <property type="match status" value="1"/>
</dbReference>
<dbReference type="GO" id="GO:0009425">
    <property type="term" value="C:bacterial-type flagellum basal body"/>
    <property type="evidence" value="ECO:0007669"/>
    <property type="project" value="InterPro"/>
</dbReference>
<evidence type="ECO:0000256" key="3">
    <source>
        <dbReference type="ARBA" id="ARBA00021897"/>
    </source>
</evidence>
<dbReference type="GO" id="GO:0071973">
    <property type="term" value="P:bacterial-type flagellum-dependent cell motility"/>
    <property type="evidence" value="ECO:0007669"/>
    <property type="project" value="InterPro"/>
</dbReference>
<keyword evidence="6" id="KW-0283">Flagellar rotation</keyword>
<keyword evidence="9" id="KW-0966">Cell projection</keyword>
<evidence type="ECO:0000313" key="10">
    <source>
        <dbReference type="Proteomes" id="UP000323844"/>
    </source>
</evidence>
<dbReference type="EMBL" id="CP043312">
    <property type="protein sequence ID" value="QEK39637.1"/>
    <property type="molecule type" value="Genomic_DNA"/>
</dbReference>
<evidence type="ECO:0000256" key="5">
    <source>
        <dbReference type="ARBA" id="ARBA00022500"/>
    </source>
</evidence>
<keyword evidence="9" id="KW-0282">Flagellum</keyword>
<organism evidence="9 10">
    <name type="scientific">Candidatus Sneabacter namystus</name>
    <dbReference type="NCBI Taxonomy" id="2601646"/>
    <lineage>
        <taxon>Bacteria</taxon>
        <taxon>Pseudomonadati</taxon>
        <taxon>Pseudomonadota</taxon>
        <taxon>Alphaproteobacteria</taxon>
        <taxon>Rickettsiales</taxon>
        <taxon>Rickettsiaceae</taxon>
        <taxon>Rickettsieae</taxon>
        <taxon>Candidatus Sneabacter</taxon>
    </lineage>
</organism>
<comment type="similarity">
    <text evidence="2">Belongs to the FliN/MopA/SpaO family.</text>
</comment>
<dbReference type="OrthoDB" id="9790303at2"/>
<dbReference type="RefSeq" id="WP_148951998.1">
    <property type="nucleotide sequence ID" value="NZ_CP043312.1"/>
</dbReference>
<dbReference type="KEGG" id="snay:FZC37_01660"/>
<feature type="domain" description="Flagellar motor switch protein FliN-like C-terminal" evidence="8">
    <location>
        <begin position="14"/>
        <end position="82"/>
    </location>
</feature>
<dbReference type="Proteomes" id="UP000323844">
    <property type="component" value="Chromosome"/>
</dbReference>
<accession>A0A5C0UIM4</accession>
<keyword evidence="10" id="KW-1185">Reference proteome</keyword>
<dbReference type="GO" id="GO:0003774">
    <property type="term" value="F:cytoskeletal motor activity"/>
    <property type="evidence" value="ECO:0007669"/>
    <property type="project" value="InterPro"/>
</dbReference>
<evidence type="ECO:0000313" key="9">
    <source>
        <dbReference type="EMBL" id="QEK39637.1"/>
    </source>
</evidence>
<keyword evidence="9" id="KW-0969">Cilium</keyword>
<reference evidence="9 10" key="1">
    <citation type="submission" date="2019-08" db="EMBL/GenBank/DDBJ databases">
        <title>Highly reduced genomes of protist endosymbionts show evolutionary convergence.</title>
        <authorList>
            <person name="George E."/>
            <person name="Husnik F."/>
            <person name="Tashyreva D."/>
            <person name="Prokopchuk G."/>
            <person name="Horak A."/>
            <person name="Kwong W.K."/>
            <person name="Lukes J."/>
            <person name="Keeling P.J."/>
        </authorList>
    </citation>
    <scope>NUCLEOTIDE SEQUENCE [LARGE SCALE GENOMIC DNA]</scope>
    <source>
        <strain evidence="9">1621</strain>
    </source>
</reference>
<comment type="subcellular location">
    <subcellularLocation>
        <location evidence="1">Cell membrane</location>
        <topology evidence="1">Peripheral membrane protein</topology>
        <orientation evidence="1">Cytoplasmic side</orientation>
    </subcellularLocation>
</comment>
<dbReference type="GO" id="GO:0005886">
    <property type="term" value="C:plasma membrane"/>
    <property type="evidence" value="ECO:0007669"/>
    <property type="project" value="UniProtKB-SubCell"/>
</dbReference>
<dbReference type="InterPro" id="IPR051469">
    <property type="entry name" value="FliN/MopA/SpaO"/>
</dbReference>
<dbReference type="PRINTS" id="PR00956">
    <property type="entry name" value="FLGMOTORFLIN"/>
</dbReference>
<keyword evidence="7" id="KW-0472">Membrane</keyword>
<evidence type="ECO:0000256" key="6">
    <source>
        <dbReference type="ARBA" id="ARBA00022779"/>
    </source>
</evidence>
<dbReference type="InterPro" id="IPR001172">
    <property type="entry name" value="FliN_T3SS_HrcQb"/>
</dbReference>
<keyword evidence="5" id="KW-0145">Chemotaxis</keyword>
<dbReference type="AlphaFoldDB" id="A0A5C0UIM4"/>
<evidence type="ECO:0000256" key="7">
    <source>
        <dbReference type="ARBA" id="ARBA00023136"/>
    </source>
</evidence>
<dbReference type="SUPFAM" id="SSF101801">
    <property type="entry name" value="Surface presentation of antigens (SPOA)"/>
    <property type="match status" value="1"/>
</dbReference>
<sequence length="84" mass="9137">MNKKSDAVSLGAFSDMLVRISVVLGHTEMELKDLLELNPGEVIQLDRDVSDFAELHINGKLFAKGEVVVVGSKVGISIKEVIQD</sequence>
<name>A0A5C0UIM4_9RICK</name>
<proteinExistence type="inferred from homology"/>
<dbReference type="PANTHER" id="PTHR43484">
    <property type="match status" value="1"/>
</dbReference>
<evidence type="ECO:0000259" key="8">
    <source>
        <dbReference type="Pfam" id="PF01052"/>
    </source>
</evidence>
<evidence type="ECO:0000256" key="2">
    <source>
        <dbReference type="ARBA" id="ARBA00009226"/>
    </source>
</evidence>
<evidence type="ECO:0000256" key="1">
    <source>
        <dbReference type="ARBA" id="ARBA00004413"/>
    </source>
</evidence>
<evidence type="ECO:0000256" key="4">
    <source>
        <dbReference type="ARBA" id="ARBA00022475"/>
    </source>
</evidence>
<dbReference type="InterPro" id="IPR001543">
    <property type="entry name" value="FliN-like_C"/>
</dbReference>
<protein>
    <recommendedName>
        <fullName evidence="3">Flagellar motor switch protein FliN</fullName>
    </recommendedName>
</protein>
<dbReference type="InterPro" id="IPR036429">
    <property type="entry name" value="SpoA-like_sf"/>
</dbReference>
<dbReference type="GO" id="GO:0006935">
    <property type="term" value="P:chemotaxis"/>
    <property type="evidence" value="ECO:0007669"/>
    <property type="project" value="UniProtKB-KW"/>
</dbReference>
<dbReference type="Pfam" id="PF01052">
    <property type="entry name" value="FliMN_C"/>
    <property type="match status" value="1"/>
</dbReference>
<gene>
    <name evidence="9" type="ORF">FZC37_01660</name>
</gene>
<dbReference type="PANTHER" id="PTHR43484:SF1">
    <property type="entry name" value="FLAGELLAR MOTOR SWITCH PROTEIN FLIN"/>
    <property type="match status" value="1"/>
</dbReference>